<sequence length="1128" mass="120026">MALTKTWQRALLTLPLLFLMAAGSGATLLMEENFNYSTGQLLTASGGSWINFSGLGSNPILVSSGSLTYAGYTSSGIGNKIDIINTTATAEDDGRAFSQNQPVGTTVYFSFLLNLTDTAGLAASSSTTGDYFASLVPVSSISYIGRVSIRKGAAANSYNLGLRSSTTNAAAVWASADLAPGTTYLVLVRYQMITGSANDDAALFINPSLAGAEPAPDITQISASTSEPDSIGRIAIRQGNAGTPNASIDGIRAANTWDDIRGVLPVNPEVLSVSPVNNASNVNTQAVISVTFDRLMDAATLDTASFAVAGLKQARYYPDSIRPAANSAAYTFYVQDSLRKSDTVTVTLTTAIADTGGNHLLSPYVWTFHTVLPDTAAPRIISTAPAEGQINVQVNSSVEINFSEALLPSTVDTAAFRLTGRRIASYGIMAPVLSNGNTRVTVQPSDSFAYGDTVTVEVRSTLADSAGNPAVGDTFSFQTRRNANLTIFDIQYTSDPSGNSPYSGQNITVSGVVTGVVRVGNSKGMYFIQDGTGPWNGVYCYDRDRFPEEGDSVLVSGTVIEYFGLTEISPVSGFQLLKKGTLVPEPVVLPTDSFSSNNPNAEAYEGVLVATNRVSVTSLPNSYFEWNVTDGSGPCIMDDFLDSLSHMGYTPAIGDSLIRVQGILHASFGWKIEHRFPRDIVQFKPVKMLSSLPAQGNINVPTQVGIRLNFDKPLDPATVVAANFSVNGSSSAAHDLSLSYNSADYSIRLIPTAAFSAGETVSVWIAHSLRDTLGYYLDGDQNGIASNDSLDDIRFSFVTLLNPTRISQVQKPGADGFTPLLEGQTVTVEGIVSGPDMYFTSSTASTASWYLDDGTGGVNVYGGTKGQFVLGRRAVVTGRVTEYNGVTEVASTAAQIAMWDWADQPATPRAMVYNQLLGESIEGHLASVEGTISGIPAYAGGGYNMVVRNGNAPLAVRIAEISGFDMSPMTYGAKVRVTGIVSQYDKESPYNSGYQLVPRFAQDYYYNGVLYPPDIEILVDSTAASASSQIVSVKPNPFSPEWGEVGVIEINAPDTDHLTLRIYDLKGRLVKTCLNNVPGGHQYYYWNGTDNSNRRADIGMYIAHLRSVTAQGAISDKTKIVVLGTPLK</sequence>
<evidence type="ECO:0000259" key="2">
    <source>
        <dbReference type="Pfam" id="PF13205"/>
    </source>
</evidence>
<dbReference type="Proteomes" id="UP000177230">
    <property type="component" value="Unassembled WGS sequence"/>
</dbReference>
<protein>
    <recommendedName>
        <fullName evidence="2">SbsA Ig-like domain-containing protein</fullName>
    </recommendedName>
</protein>
<evidence type="ECO:0000256" key="1">
    <source>
        <dbReference type="ARBA" id="ARBA00022729"/>
    </source>
</evidence>
<feature type="domain" description="SbsA Ig-like" evidence="2">
    <location>
        <begin position="685"/>
        <end position="779"/>
    </location>
</feature>
<name>A0A1F5RFB2_9BACT</name>
<evidence type="ECO:0000313" key="4">
    <source>
        <dbReference type="Proteomes" id="UP000177230"/>
    </source>
</evidence>
<dbReference type="PANTHER" id="PTHR42834">
    <property type="entry name" value="ENDONUCLEASE/EXONUCLEASE/PHOSPHATASE FAMILY PROTEIN (AFU_ORTHOLOGUE AFUA_3G09210)"/>
    <property type="match status" value="1"/>
</dbReference>
<gene>
    <name evidence="3" type="ORF">A2024_12130</name>
</gene>
<dbReference type="Pfam" id="PF13205">
    <property type="entry name" value="Big_5"/>
    <property type="match status" value="3"/>
</dbReference>
<keyword evidence="1" id="KW-0732">Signal</keyword>
<dbReference type="InterPro" id="IPR014755">
    <property type="entry name" value="Cu-Rt/internalin_Ig-like"/>
</dbReference>
<dbReference type="InterPro" id="IPR032812">
    <property type="entry name" value="SbsA_Ig"/>
</dbReference>
<dbReference type="Gene3D" id="2.60.40.1220">
    <property type="match status" value="3"/>
</dbReference>
<accession>A0A1F5RFB2</accession>
<evidence type="ECO:0000313" key="3">
    <source>
        <dbReference type="EMBL" id="OGF12783.1"/>
    </source>
</evidence>
<proteinExistence type="predicted"/>
<feature type="domain" description="SbsA Ig-like" evidence="2">
    <location>
        <begin position="374"/>
        <end position="479"/>
    </location>
</feature>
<feature type="domain" description="SbsA Ig-like" evidence="2">
    <location>
        <begin position="267"/>
        <end position="370"/>
    </location>
</feature>
<organism evidence="3 4">
    <name type="scientific">Candidatus Edwardsbacteria bacterium GWF2_54_11</name>
    <dbReference type="NCBI Taxonomy" id="1817851"/>
    <lineage>
        <taxon>Bacteria</taxon>
        <taxon>Candidatus Edwardsiibacteriota</taxon>
    </lineage>
</organism>
<dbReference type="Gene3D" id="2.60.40.4070">
    <property type="match status" value="1"/>
</dbReference>
<comment type="caution">
    <text evidence="3">The sequence shown here is derived from an EMBL/GenBank/DDBJ whole genome shotgun (WGS) entry which is preliminary data.</text>
</comment>
<dbReference type="AlphaFoldDB" id="A0A1F5RFB2"/>
<dbReference type="PANTHER" id="PTHR42834:SF1">
    <property type="entry name" value="ENDONUCLEASE_EXONUCLEASE_PHOSPHATASE FAMILY PROTEIN (AFU_ORTHOLOGUE AFUA_3G09210)"/>
    <property type="match status" value="1"/>
</dbReference>
<dbReference type="EMBL" id="MFFM01000031">
    <property type="protein sequence ID" value="OGF12783.1"/>
    <property type="molecule type" value="Genomic_DNA"/>
</dbReference>
<reference evidence="3 4" key="1">
    <citation type="journal article" date="2016" name="Nat. Commun.">
        <title>Thousands of microbial genomes shed light on interconnected biogeochemical processes in an aquifer system.</title>
        <authorList>
            <person name="Anantharaman K."/>
            <person name="Brown C.T."/>
            <person name="Hug L.A."/>
            <person name="Sharon I."/>
            <person name="Castelle C.J."/>
            <person name="Probst A.J."/>
            <person name="Thomas B.C."/>
            <person name="Singh A."/>
            <person name="Wilkins M.J."/>
            <person name="Karaoz U."/>
            <person name="Brodie E.L."/>
            <person name="Williams K.H."/>
            <person name="Hubbard S.S."/>
            <person name="Banfield J.F."/>
        </authorList>
    </citation>
    <scope>NUCLEOTIDE SEQUENCE [LARGE SCALE GENOMIC DNA]</scope>
</reference>